<dbReference type="EMBL" id="MN956836">
    <property type="protein sequence ID" value="QTX14012.1"/>
    <property type="molecule type" value="Genomic_DNA"/>
</dbReference>
<proteinExistence type="predicted"/>
<feature type="region of interest" description="Disordered" evidence="1">
    <location>
        <begin position="40"/>
        <end position="82"/>
    </location>
</feature>
<dbReference type="AlphaFoldDB" id="A0A8B0SXV1"/>
<evidence type="ECO:0000256" key="1">
    <source>
        <dbReference type="SAM" id="MobiDB-lite"/>
    </source>
</evidence>
<name>A0A8B0SXV1_KLEPN</name>
<accession>A0A8B0SXV1</accession>
<evidence type="ECO:0000313" key="2">
    <source>
        <dbReference type="EMBL" id="QTX14012.1"/>
    </source>
</evidence>
<protein>
    <submittedName>
        <fullName evidence="2">IncH1 plasmid conjugative transfer protein Orf9</fullName>
    </submittedName>
</protein>
<sequence>MRHQQQVSGCIKGANLEGGLSKSLIVGRVPLSAMVSFRTKSTDDYDSLSPTEWQMSSNNGSTRNTLEDMTGLRSVSIKQKKK</sequence>
<organism evidence="2">
    <name type="scientific">Klebsiella pneumoniae</name>
    <dbReference type="NCBI Taxonomy" id="573"/>
    <lineage>
        <taxon>Bacteria</taxon>
        <taxon>Pseudomonadati</taxon>
        <taxon>Pseudomonadota</taxon>
        <taxon>Gammaproteobacteria</taxon>
        <taxon>Enterobacterales</taxon>
        <taxon>Enterobacteriaceae</taxon>
        <taxon>Klebsiella/Raoultella group</taxon>
        <taxon>Klebsiella</taxon>
        <taxon>Klebsiella pneumoniae complex</taxon>
    </lineage>
</organism>
<reference evidence="2" key="1">
    <citation type="submission" date="2020-01" db="EMBL/GenBank/DDBJ databases">
        <authorList>
            <person name="Qin S."/>
        </authorList>
    </citation>
    <scope>NUCLEOTIDE SEQUENCE</scope>
    <source>
        <strain evidence="2">CVir17-16-YZ6g</strain>
        <plasmid evidence="2">p17-15-vir-like</plasmid>
    </source>
</reference>
<feature type="compositionally biased region" description="Polar residues" evidence="1">
    <location>
        <begin position="48"/>
        <end position="64"/>
    </location>
</feature>
<keyword evidence="2" id="KW-0614">Plasmid</keyword>
<geneLocation type="plasmid" evidence="2">
    <name>p17-15-vir-like</name>
</geneLocation>